<dbReference type="GO" id="GO:0070475">
    <property type="term" value="P:rRNA base methylation"/>
    <property type="evidence" value="ECO:0007669"/>
    <property type="project" value="UniProtKB-UniRule"/>
</dbReference>
<feature type="binding site" evidence="6">
    <location>
        <position position="74"/>
    </location>
    <ligand>
        <name>S-adenosyl-L-methionine</name>
        <dbReference type="ChEBI" id="CHEBI:59789"/>
    </ligand>
</feature>
<protein>
    <recommendedName>
        <fullName evidence="6">Ribosomal RNA small subunit methyltransferase H</fullName>
        <ecNumber evidence="6">2.1.1.199</ecNumber>
    </recommendedName>
    <alternativeName>
        <fullName evidence="6">16S rRNA m(4)C1402 methyltransferase</fullName>
    </alternativeName>
    <alternativeName>
        <fullName evidence="6">rRNA (cytosine-N(4)-)-methyltransferase RsmH</fullName>
    </alternativeName>
</protein>
<dbReference type="Gene3D" id="3.40.50.150">
    <property type="entry name" value="Vaccinia Virus protein VP39"/>
    <property type="match status" value="1"/>
</dbReference>
<dbReference type="PANTHER" id="PTHR11265">
    <property type="entry name" value="S-ADENOSYL-METHYLTRANSFERASE MRAW"/>
    <property type="match status" value="1"/>
</dbReference>
<dbReference type="EMBL" id="AP019755">
    <property type="protein sequence ID" value="BBL34496.1"/>
    <property type="molecule type" value="Genomic_DNA"/>
</dbReference>
<comment type="function">
    <text evidence="6">Specifically methylates the N4 position of cytidine in position 1402 (C1402) of 16S rRNA.</text>
</comment>
<dbReference type="HAMAP" id="MF_01007">
    <property type="entry name" value="16SrRNA_methyltr_H"/>
    <property type="match status" value="1"/>
</dbReference>
<evidence type="ECO:0000256" key="3">
    <source>
        <dbReference type="ARBA" id="ARBA00022603"/>
    </source>
</evidence>
<keyword evidence="8" id="KW-1185">Reference proteome</keyword>
<keyword evidence="3 6" id="KW-0489">Methyltransferase</keyword>
<dbReference type="Gene3D" id="1.10.150.170">
    <property type="entry name" value="Putative methyltransferase TM0872, insert domain"/>
    <property type="match status" value="1"/>
</dbReference>
<evidence type="ECO:0000256" key="5">
    <source>
        <dbReference type="ARBA" id="ARBA00022691"/>
    </source>
</evidence>
<dbReference type="InterPro" id="IPR029063">
    <property type="entry name" value="SAM-dependent_MTases_sf"/>
</dbReference>
<proteinExistence type="inferred from homology"/>
<dbReference type="GO" id="GO:0005737">
    <property type="term" value="C:cytoplasm"/>
    <property type="evidence" value="ECO:0007669"/>
    <property type="project" value="UniProtKB-SubCell"/>
</dbReference>
<feature type="binding site" evidence="6">
    <location>
        <position position="102"/>
    </location>
    <ligand>
        <name>S-adenosyl-L-methionine</name>
        <dbReference type="ChEBI" id="CHEBI:59789"/>
    </ligand>
</feature>
<keyword evidence="6" id="KW-0963">Cytoplasm</keyword>
<comment type="subcellular location">
    <subcellularLocation>
        <location evidence="6">Cytoplasm</location>
    </subcellularLocation>
</comment>
<dbReference type="EC" id="2.1.1.199" evidence="6"/>
<reference evidence="7 8" key="1">
    <citation type="submission" date="2019-06" db="EMBL/GenBank/DDBJ databases">
        <title>Nitrosomonas stercoris KYUHI-S whole genome shotgun sequence.</title>
        <authorList>
            <person name="Nakagawa T."/>
            <person name="Tsuchiya Y."/>
            <person name="Takahashi R."/>
        </authorList>
    </citation>
    <scope>NUCLEOTIDE SEQUENCE [LARGE SCALE GENOMIC DNA]</scope>
    <source>
        <strain evidence="7 8">KYUHI-S</strain>
    </source>
</reference>
<name>A0A4Y1YK80_9PROT</name>
<keyword evidence="4 6" id="KW-0808">Transferase</keyword>
<dbReference type="Pfam" id="PF01795">
    <property type="entry name" value="Methyltransf_5"/>
    <property type="match status" value="1"/>
</dbReference>
<dbReference type="PIRSF" id="PIRSF004486">
    <property type="entry name" value="MraW"/>
    <property type="match status" value="1"/>
</dbReference>
<feature type="binding site" evidence="6">
    <location>
        <position position="50"/>
    </location>
    <ligand>
        <name>S-adenosyl-L-methionine</name>
        <dbReference type="ChEBI" id="CHEBI:59789"/>
    </ligand>
</feature>
<evidence type="ECO:0000313" key="7">
    <source>
        <dbReference type="EMBL" id="BBL34496.1"/>
    </source>
</evidence>
<organism evidence="7 8">
    <name type="scientific">Nitrosomonas stercoris</name>
    <dbReference type="NCBI Taxonomy" id="1444684"/>
    <lineage>
        <taxon>Bacteria</taxon>
        <taxon>Pseudomonadati</taxon>
        <taxon>Pseudomonadota</taxon>
        <taxon>Betaproteobacteria</taxon>
        <taxon>Nitrosomonadales</taxon>
        <taxon>Nitrosomonadaceae</taxon>
        <taxon>Nitrosomonas</taxon>
    </lineage>
</organism>
<sequence>MHIPVLLEEAVNALAIKANGIYVDGTYGQGGHSRLILSRLGKSGRLIVFDKDPAAIIVAQSVVDSRFQAIHSSYAGMQEALQLLGVDQVDGILLDLGVSSVQLDKPSRGFSFRHDGPLDMRMNSNQGETAMEWLATVSEAELKEVIKTYGEERYAGRIAGAIVKERVYQPIQTTLQLAEVVTAAVSSSYRAHRLHPATRTFQAIRIYLNRELDELSAVLPQCVELLKTKGRLAVISFHSLEDRIVKRFMRKQASANTLPRKLPIREQEKYLHTQQQLKIIGKKICPNTDEVAVNPRARSAVMRVAEKLAVDDQ</sequence>
<dbReference type="PANTHER" id="PTHR11265:SF0">
    <property type="entry name" value="12S RRNA N4-METHYLCYTIDINE METHYLTRANSFERASE"/>
    <property type="match status" value="1"/>
</dbReference>
<evidence type="ECO:0000256" key="6">
    <source>
        <dbReference type="HAMAP-Rule" id="MF_01007"/>
    </source>
</evidence>
<dbReference type="SUPFAM" id="SSF81799">
    <property type="entry name" value="Putative methyltransferase TM0872, insert domain"/>
    <property type="match status" value="1"/>
</dbReference>
<keyword evidence="5 6" id="KW-0949">S-adenosyl-L-methionine</keyword>
<dbReference type="GO" id="GO:0071424">
    <property type="term" value="F:rRNA (cytosine-N4-)-methyltransferase activity"/>
    <property type="evidence" value="ECO:0007669"/>
    <property type="project" value="UniProtKB-UniRule"/>
</dbReference>
<keyword evidence="2 6" id="KW-0698">rRNA processing</keyword>
<feature type="binding site" evidence="6">
    <location>
        <position position="95"/>
    </location>
    <ligand>
        <name>S-adenosyl-L-methionine</name>
        <dbReference type="ChEBI" id="CHEBI:59789"/>
    </ligand>
</feature>
<evidence type="ECO:0000256" key="1">
    <source>
        <dbReference type="ARBA" id="ARBA00010396"/>
    </source>
</evidence>
<dbReference type="NCBIfam" id="TIGR00006">
    <property type="entry name" value="16S rRNA (cytosine(1402)-N(4))-methyltransferase RsmH"/>
    <property type="match status" value="1"/>
</dbReference>
<comment type="catalytic activity">
    <reaction evidence="6">
        <text>cytidine(1402) in 16S rRNA + S-adenosyl-L-methionine = N(4)-methylcytidine(1402) in 16S rRNA + S-adenosyl-L-homocysteine + H(+)</text>
        <dbReference type="Rhea" id="RHEA:42928"/>
        <dbReference type="Rhea" id="RHEA-COMP:10286"/>
        <dbReference type="Rhea" id="RHEA-COMP:10287"/>
        <dbReference type="ChEBI" id="CHEBI:15378"/>
        <dbReference type="ChEBI" id="CHEBI:57856"/>
        <dbReference type="ChEBI" id="CHEBI:59789"/>
        <dbReference type="ChEBI" id="CHEBI:74506"/>
        <dbReference type="ChEBI" id="CHEBI:82748"/>
        <dbReference type="EC" id="2.1.1.199"/>
    </reaction>
</comment>
<evidence type="ECO:0000256" key="2">
    <source>
        <dbReference type="ARBA" id="ARBA00022552"/>
    </source>
</evidence>
<dbReference type="KEGG" id="nst:Nstercoris_00732"/>
<dbReference type="InterPro" id="IPR002903">
    <property type="entry name" value="RsmH"/>
</dbReference>
<accession>A0A4Y1YK80</accession>
<evidence type="ECO:0000313" key="8">
    <source>
        <dbReference type="Proteomes" id="UP000316473"/>
    </source>
</evidence>
<gene>
    <name evidence="6" type="primary">rsmH</name>
    <name evidence="7" type="ORF">Nstercoris_00732</name>
</gene>
<dbReference type="AlphaFoldDB" id="A0A4Y1YK80"/>
<evidence type="ECO:0000256" key="4">
    <source>
        <dbReference type="ARBA" id="ARBA00022679"/>
    </source>
</evidence>
<dbReference type="InterPro" id="IPR023397">
    <property type="entry name" value="SAM-dep_MeTrfase_MraW_recog"/>
</dbReference>
<comment type="similarity">
    <text evidence="1 6">Belongs to the methyltransferase superfamily. RsmH family.</text>
</comment>
<dbReference type="SUPFAM" id="SSF53335">
    <property type="entry name" value="S-adenosyl-L-methionine-dependent methyltransferases"/>
    <property type="match status" value="1"/>
</dbReference>
<feature type="binding site" evidence="6">
    <location>
        <begin position="30"/>
        <end position="32"/>
    </location>
    <ligand>
        <name>S-adenosyl-L-methionine</name>
        <dbReference type="ChEBI" id="CHEBI:59789"/>
    </ligand>
</feature>
<dbReference type="Proteomes" id="UP000316473">
    <property type="component" value="Chromosome"/>
</dbReference>